<organism evidence="1 2">
    <name type="scientific">Thermococcus sibiricus</name>
    <dbReference type="NCBI Taxonomy" id="172049"/>
    <lineage>
        <taxon>Archaea</taxon>
        <taxon>Methanobacteriati</taxon>
        <taxon>Methanobacteriota</taxon>
        <taxon>Thermococci</taxon>
        <taxon>Thermococcales</taxon>
        <taxon>Thermococcaceae</taxon>
        <taxon>Thermococcus</taxon>
    </lineage>
</organism>
<dbReference type="RefSeq" id="WP_015848979.1">
    <property type="nucleotide sequence ID" value="NZ_LGFD01000034.1"/>
</dbReference>
<evidence type="ECO:0000313" key="1">
    <source>
        <dbReference type="EMBL" id="KUK17140.1"/>
    </source>
</evidence>
<gene>
    <name evidence="1" type="ORF">XD54_1561</name>
</gene>
<dbReference type="AlphaFoldDB" id="A0A117L1H5"/>
<sequence length="143" mass="16464">MRLWSLHPQYLDAKGLVALWREGLLAKAVLEGKTRGYTAHPQLIRFKKQERPLDAINVYLQAVLQEAQRRGYHFDSSKIDLKATHPKIPVTSGQLAYEWKHLLGKLKVRAPERFQKLKALDGLEPHPLFVKVKGPVEPWEVVK</sequence>
<name>A0A117L1H5_9EURY</name>
<protein>
    <submittedName>
        <fullName evidence="1">Pyrimidine dimer DNA glycosylase</fullName>
    </submittedName>
</protein>
<dbReference type="EMBL" id="LGFD01000034">
    <property type="protein sequence ID" value="KUK17140.1"/>
    <property type="molecule type" value="Genomic_DNA"/>
</dbReference>
<dbReference type="Pfam" id="PF03013">
    <property type="entry name" value="Pyr_excise"/>
    <property type="match status" value="1"/>
</dbReference>
<reference evidence="2" key="1">
    <citation type="journal article" date="2015" name="MBio">
        <title>Genome-Resolved Metagenomic Analysis Reveals Roles for Candidate Phyla and Other Microbial Community Members in Biogeochemical Transformations in Oil Reservoirs.</title>
        <authorList>
            <person name="Hu P."/>
            <person name="Tom L."/>
            <person name="Singh A."/>
            <person name="Thomas B.C."/>
            <person name="Baker B.J."/>
            <person name="Piceno Y.M."/>
            <person name="Andersen G.L."/>
            <person name="Banfield J.F."/>
        </authorList>
    </citation>
    <scope>NUCLEOTIDE SEQUENCE [LARGE SCALE GENOMIC DNA]</scope>
</reference>
<dbReference type="PATRIC" id="fig|172049.5.peg.1020"/>
<dbReference type="GeneID" id="8095683"/>
<dbReference type="OMA" id="MRLWSIH"/>
<proteinExistence type="predicted"/>
<evidence type="ECO:0000313" key="2">
    <source>
        <dbReference type="Proteomes" id="UP000053911"/>
    </source>
</evidence>
<comment type="caution">
    <text evidence="1">The sequence shown here is derived from an EMBL/GenBank/DDBJ whole genome shotgun (WGS) entry which is preliminary data.</text>
</comment>
<dbReference type="InterPro" id="IPR004260">
    <property type="entry name" value="Pyr-dimer_DNA_glycosylase"/>
</dbReference>
<accession>A0A117L1H5</accession>
<dbReference type="Proteomes" id="UP000053911">
    <property type="component" value="Unassembled WGS sequence"/>
</dbReference>